<reference evidence="6 9" key="2">
    <citation type="submission" date="2020-10" db="EMBL/GenBank/DDBJ databases">
        <title>Genome sequences of Pseudomonas isolates.</title>
        <authorList>
            <person name="Wessels L."/>
            <person name="Reich F."/>
            <person name="Hammerl J."/>
        </authorList>
    </citation>
    <scope>NUCLEOTIDE SEQUENCE [LARGE SCALE GENOMIC DNA]</scope>
    <source>
        <strain evidence="6 9">20-MO00624-0</strain>
    </source>
</reference>
<keyword evidence="4" id="KW-0175">Coiled coil</keyword>
<dbReference type="GO" id="GO:0003677">
    <property type="term" value="F:DNA binding"/>
    <property type="evidence" value="ECO:0007669"/>
    <property type="project" value="UniProtKB-KW"/>
</dbReference>
<dbReference type="PANTHER" id="PTHR30204">
    <property type="entry name" value="REDOX-CYCLING DRUG-SENSING TRANSCRIPTIONAL ACTIVATOR SOXR"/>
    <property type="match status" value="1"/>
</dbReference>
<dbReference type="SUPFAM" id="SSF46955">
    <property type="entry name" value="Putative DNA-binding domain"/>
    <property type="match status" value="1"/>
</dbReference>
<dbReference type="PANTHER" id="PTHR30204:SF98">
    <property type="entry name" value="HTH-TYPE TRANSCRIPTIONAL REGULATOR ADHR"/>
    <property type="match status" value="1"/>
</dbReference>
<protein>
    <submittedName>
        <fullName evidence="7">MerR family transcriptional regulator</fullName>
    </submittedName>
</protein>
<dbReference type="Pfam" id="PF00376">
    <property type="entry name" value="MerR"/>
    <property type="match status" value="1"/>
</dbReference>
<keyword evidence="9" id="KW-1185">Reference proteome</keyword>
<keyword evidence="2" id="KW-0238">DNA-binding</keyword>
<dbReference type="Pfam" id="PF09278">
    <property type="entry name" value="MerR-DNA-bind"/>
    <property type="match status" value="1"/>
</dbReference>
<evidence type="ECO:0000256" key="1">
    <source>
        <dbReference type="ARBA" id="ARBA00023015"/>
    </source>
</evidence>
<dbReference type="EMBL" id="UAUF01000015">
    <property type="protein sequence ID" value="SPZ16607.1"/>
    <property type="molecule type" value="Genomic_DNA"/>
</dbReference>
<dbReference type="Proteomes" id="UP000250443">
    <property type="component" value="Unassembled WGS sequence"/>
</dbReference>
<dbReference type="GO" id="GO:0003700">
    <property type="term" value="F:DNA-binding transcription factor activity"/>
    <property type="evidence" value="ECO:0007669"/>
    <property type="project" value="InterPro"/>
</dbReference>
<accession>A0A2X2D791</accession>
<sequence length="122" mass="13725">MDSNLTIDEVAKRTGLTAHTLRYYERIGLIAPVSRAPGGQRRYAASDMAWISFLLRLRTTQMPIGKMLTFAKLRAVGDSTVSERRRLLEDHLAEVLAQIEAMKKSADALQAKVEHYQALEHS</sequence>
<name>A0A2X2D791_PSELU</name>
<dbReference type="Proteomes" id="UP000626180">
    <property type="component" value="Unassembled WGS sequence"/>
</dbReference>
<evidence type="ECO:0000313" key="8">
    <source>
        <dbReference type="Proteomes" id="UP000250443"/>
    </source>
</evidence>
<evidence type="ECO:0000256" key="4">
    <source>
        <dbReference type="SAM" id="Coils"/>
    </source>
</evidence>
<reference evidence="7 8" key="1">
    <citation type="submission" date="2018-06" db="EMBL/GenBank/DDBJ databases">
        <authorList>
            <consortium name="Pathogen Informatics"/>
            <person name="Doyle S."/>
        </authorList>
    </citation>
    <scope>NUCLEOTIDE SEQUENCE [LARGE SCALE GENOMIC DNA]</scope>
    <source>
        <strain evidence="7 8">NCTC11842</strain>
    </source>
</reference>
<evidence type="ECO:0000313" key="9">
    <source>
        <dbReference type="Proteomes" id="UP000626180"/>
    </source>
</evidence>
<dbReference type="EMBL" id="JADMCD010000020">
    <property type="protein sequence ID" value="MBF8643646.1"/>
    <property type="molecule type" value="Genomic_DNA"/>
</dbReference>
<dbReference type="CDD" id="cd01109">
    <property type="entry name" value="HTH_YyaN"/>
    <property type="match status" value="1"/>
</dbReference>
<keyword evidence="3" id="KW-0804">Transcription</keyword>
<evidence type="ECO:0000259" key="5">
    <source>
        <dbReference type="PROSITE" id="PS50937"/>
    </source>
</evidence>
<organism evidence="7 8">
    <name type="scientific">Pseudomonas luteola</name>
    <dbReference type="NCBI Taxonomy" id="47886"/>
    <lineage>
        <taxon>Bacteria</taxon>
        <taxon>Pseudomonadati</taxon>
        <taxon>Pseudomonadota</taxon>
        <taxon>Gammaproteobacteria</taxon>
        <taxon>Pseudomonadales</taxon>
        <taxon>Pseudomonadaceae</taxon>
        <taxon>Pseudomonas</taxon>
    </lineage>
</organism>
<evidence type="ECO:0000313" key="6">
    <source>
        <dbReference type="EMBL" id="MBF8643646.1"/>
    </source>
</evidence>
<evidence type="ECO:0000256" key="3">
    <source>
        <dbReference type="ARBA" id="ARBA00023163"/>
    </source>
</evidence>
<keyword evidence="1" id="KW-0805">Transcription regulation</keyword>
<evidence type="ECO:0000256" key="2">
    <source>
        <dbReference type="ARBA" id="ARBA00023125"/>
    </source>
</evidence>
<proteinExistence type="predicted"/>
<dbReference type="AlphaFoldDB" id="A0A2X2D791"/>
<dbReference type="PROSITE" id="PS50937">
    <property type="entry name" value="HTH_MERR_2"/>
    <property type="match status" value="1"/>
</dbReference>
<dbReference type="RefSeq" id="WP_010798788.1">
    <property type="nucleotide sequence ID" value="NZ_CP069263.1"/>
</dbReference>
<gene>
    <name evidence="7" type="primary">adhR</name>
    <name evidence="6" type="ORF">IRZ65_23580</name>
    <name evidence="7" type="ORF">NCTC11842_05641</name>
</gene>
<dbReference type="InterPro" id="IPR047057">
    <property type="entry name" value="MerR_fam"/>
</dbReference>
<dbReference type="SMART" id="SM00422">
    <property type="entry name" value="HTH_MERR"/>
    <property type="match status" value="1"/>
</dbReference>
<dbReference type="Gene3D" id="1.10.1660.10">
    <property type="match status" value="1"/>
</dbReference>
<dbReference type="InterPro" id="IPR009061">
    <property type="entry name" value="DNA-bd_dom_put_sf"/>
</dbReference>
<feature type="coiled-coil region" evidence="4">
    <location>
        <begin position="92"/>
        <end position="119"/>
    </location>
</feature>
<feature type="domain" description="HTH merR-type" evidence="5">
    <location>
        <begin position="4"/>
        <end position="73"/>
    </location>
</feature>
<dbReference type="InterPro" id="IPR000551">
    <property type="entry name" value="MerR-type_HTH_dom"/>
</dbReference>
<dbReference type="PRINTS" id="PR00040">
    <property type="entry name" value="HTHMERR"/>
</dbReference>
<evidence type="ECO:0000313" key="7">
    <source>
        <dbReference type="EMBL" id="SPZ16607.1"/>
    </source>
</evidence>
<dbReference type="InterPro" id="IPR015358">
    <property type="entry name" value="Tscrpt_reg_MerR_DNA-bd"/>
</dbReference>